<dbReference type="Proteomes" id="UP000185911">
    <property type="component" value="Unassembled WGS sequence"/>
</dbReference>
<feature type="compositionally biased region" description="Acidic residues" evidence="1">
    <location>
        <begin position="1"/>
        <end position="11"/>
    </location>
</feature>
<evidence type="ECO:0000256" key="1">
    <source>
        <dbReference type="SAM" id="MobiDB-lite"/>
    </source>
</evidence>
<dbReference type="InterPro" id="IPR003607">
    <property type="entry name" value="HD/PDEase_dom"/>
</dbReference>
<dbReference type="Gene3D" id="1.10.3210.10">
    <property type="entry name" value="Hypothetical protein af1432"/>
    <property type="match status" value="1"/>
</dbReference>
<evidence type="ECO:0008006" key="4">
    <source>
        <dbReference type="Google" id="ProtNLM"/>
    </source>
</evidence>
<accession>A0A1Q8YKQ4</accession>
<dbReference type="SUPFAM" id="SSF109604">
    <property type="entry name" value="HD-domain/PDEase-like"/>
    <property type="match status" value="1"/>
</dbReference>
<feature type="compositionally biased region" description="Basic and acidic residues" evidence="1">
    <location>
        <begin position="14"/>
        <end position="23"/>
    </location>
</feature>
<comment type="caution">
    <text evidence="2">The sequence shown here is derived from an EMBL/GenBank/DDBJ whole genome shotgun (WGS) entry which is preliminary data.</text>
</comment>
<proteinExistence type="predicted"/>
<protein>
    <recommendedName>
        <fullName evidence="4">Metal dependent phosphohydrolase</fullName>
    </recommendedName>
</protein>
<dbReference type="STRING" id="81479.RA876_14545"/>
<gene>
    <name evidence="2" type="ORF">BLL52_0086</name>
</gene>
<evidence type="ECO:0000313" key="3">
    <source>
        <dbReference type="Proteomes" id="UP000185911"/>
    </source>
</evidence>
<organism evidence="2 3">
    <name type="scientific">Rhodoferax antarcticus ANT.BR</name>
    <dbReference type="NCBI Taxonomy" id="1111071"/>
    <lineage>
        <taxon>Bacteria</taxon>
        <taxon>Pseudomonadati</taxon>
        <taxon>Pseudomonadota</taxon>
        <taxon>Betaproteobacteria</taxon>
        <taxon>Burkholderiales</taxon>
        <taxon>Comamonadaceae</taxon>
        <taxon>Rhodoferax</taxon>
    </lineage>
</organism>
<keyword evidence="3" id="KW-1185">Reference proteome</keyword>
<evidence type="ECO:0000313" key="2">
    <source>
        <dbReference type="EMBL" id="OLP08480.1"/>
    </source>
</evidence>
<feature type="region of interest" description="Disordered" evidence="1">
    <location>
        <begin position="1"/>
        <end position="35"/>
    </location>
</feature>
<dbReference type="EMBL" id="MSYM01000001">
    <property type="protein sequence ID" value="OLP08480.1"/>
    <property type="molecule type" value="Genomic_DNA"/>
</dbReference>
<name>A0A1Q8YKQ4_9BURK</name>
<dbReference type="AlphaFoldDB" id="A0A1Q8YKQ4"/>
<sequence>MREQEPNDPSDPEAQSHVDHHEAAPQVAVSKGDSQRQPLLVQQGLDTWELLIAKATRLLSETNIDGSWVASFTELTRDVRELARRNVDLALYVLIQSNGSGVGHYSAQHSMICLVMAELAADWMDWPAEEKQALALAALSMNVSITTLQDSLAKQSFSLSDRQRELINVHSAASVDLLTKAGVAEPVWLYVVQHHHLVLDPEDGGDAKTGPRLAELLRRVDIYTAKLSRRVSRESVTPAMAARDACLGASGHPDGIGATLLKVVGLYPPGTFVELANGETAVVIKRGEKAHTPIVASLRREDGGLLTQPERRDTLRAGLTVRKGVEPSRVRVSFDHRRVLACVAASSVRP</sequence>
<dbReference type="RefSeq" id="WP_075584766.1">
    <property type="nucleotide sequence ID" value="NZ_MSYM01000001.1"/>
</dbReference>
<dbReference type="CDD" id="cd00077">
    <property type="entry name" value="HDc"/>
    <property type="match status" value="1"/>
</dbReference>
<reference evidence="2 3" key="1">
    <citation type="submission" date="2017-01" db="EMBL/GenBank/DDBJ databases">
        <title>Genome sequence of Rhodoferax antarcticus ANT.BR, a psychrophilic purple nonsulfur bacterium from an Antarctic microbial mat.</title>
        <authorList>
            <person name="Baker J."/>
            <person name="Riester C."/>
            <person name="Skinner B."/>
            <person name="Newell A."/>
            <person name="Swingley W."/>
            <person name="Madigan M."/>
            <person name="Jung D."/>
            <person name="Asao M."/>
            <person name="Chen M."/>
            <person name="Loughlin P."/>
            <person name="Pan H."/>
            <person name="Lin S."/>
            <person name="Li N."/>
            <person name="Shaw J."/>
            <person name="Prado M."/>
            <person name="Sherman C."/>
            <person name="Li X."/>
            <person name="Tang J."/>
            <person name="Blankenship R."/>
            <person name="Zhao T."/>
            <person name="Touchman J."/>
            <person name="Sattley M."/>
        </authorList>
    </citation>
    <scope>NUCLEOTIDE SEQUENCE [LARGE SCALE GENOMIC DNA]</scope>
    <source>
        <strain evidence="2 3">ANT.BR</strain>
    </source>
</reference>